<protein>
    <submittedName>
        <fullName evidence="1">Uncharacterized protein</fullName>
    </submittedName>
</protein>
<evidence type="ECO:0000313" key="2">
    <source>
        <dbReference type="Proteomes" id="UP000054537"/>
    </source>
</evidence>
<name>A0A0A6UDP8_ACTUT</name>
<sequence length="86" mass="9023">MANVEEVKVNVAATVDGAQRTIAGIQAAANELDQALARMRVTAVGSFHPAAAAAIAHLEQARTRLDEAVQLTHAAVDSANQFRSMI</sequence>
<dbReference type="eggNOG" id="ENOG5031XS6">
    <property type="taxonomic scope" value="Bacteria"/>
</dbReference>
<comment type="caution">
    <text evidence="1">The sequence shown here is derived from an EMBL/GenBank/DDBJ whole genome shotgun (WGS) entry which is preliminary data.</text>
</comment>
<dbReference type="Proteomes" id="UP000054537">
    <property type="component" value="Unassembled WGS sequence"/>
</dbReference>
<dbReference type="RefSeq" id="WP_043533078.1">
    <property type="nucleotide sequence ID" value="NZ_BAABKU010000003.1"/>
</dbReference>
<reference evidence="1 2" key="1">
    <citation type="submission" date="2014-10" db="EMBL/GenBank/DDBJ databases">
        <title>Draft genome sequence of Actinoplanes utahensis NRRL 12052.</title>
        <authorList>
            <person name="Velasco-Bucheli B."/>
            <person name="del Cerro C."/>
            <person name="Hormigo D."/>
            <person name="Garcia J.L."/>
            <person name="Acebal C."/>
            <person name="Arroyo M."/>
            <person name="de la Mata I."/>
        </authorList>
    </citation>
    <scope>NUCLEOTIDE SEQUENCE [LARGE SCALE GENOMIC DNA]</scope>
    <source>
        <strain evidence="1 2">NRRL 12052</strain>
    </source>
</reference>
<dbReference type="STRING" id="1869.MB27_38735"/>
<keyword evidence="2" id="KW-1185">Reference proteome</keyword>
<dbReference type="AlphaFoldDB" id="A0A0A6UDP8"/>
<organism evidence="1 2">
    <name type="scientific">Actinoplanes utahensis</name>
    <dbReference type="NCBI Taxonomy" id="1869"/>
    <lineage>
        <taxon>Bacteria</taxon>
        <taxon>Bacillati</taxon>
        <taxon>Actinomycetota</taxon>
        <taxon>Actinomycetes</taxon>
        <taxon>Micromonosporales</taxon>
        <taxon>Micromonosporaceae</taxon>
        <taxon>Actinoplanes</taxon>
    </lineage>
</organism>
<dbReference type="OrthoDB" id="3297239at2"/>
<proteinExistence type="predicted"/>
<accession>A0A0A6UDP8</accession>
<gene>
    <name evidence="1" type="ORF">MB27_38735</name>
</gene>
<evidence type="ECO:0000313" key="1">
    <source>
        <dbReference type="EMBL" id="KHD72409.1"/>
    </source>
</evidence>
<dbReference type="EMBL" id="JRTT01000137">
    <property type="protein sequence ID" value="KHD72409.1"/>
    <property type="molecule type" value="Genomic_DNA"/>
</dbReference>